<feature type="compositionally biased region" description="Basic and acidic residues" evidence="1">
    <location>
        <begin position="498"/>
        <end position="536"/>
    </location>
</feature>
<dbReference type="Gene3D" id="2.30.30.40">
    <property type="entry name" value="SH3 Domains"/>
    <property type="match status" value="1"/>
</dbReference>
<protein>
    <recommendedName>
        <fullName evidence="3">SH3b domain-containing protein</fullName>
    </recommendedName>
</protein>
<evidence type="ECO:0000313" key="6">
    <source>
        <dbReference type="Proteomes" id="UP000001351"/>
    </source>
</evidence>
<dbReference type="OrthoDB" id="5478348at2"/>
<evidence type="ECO:0000256" key="1">
    <source>
        <dbReference type="SAM" id="MobiDB-lite"/>
    </source>
</evidence>
<dbReference type="Pfam" id="PF08239">
    <property type="entry name" value="SH3_3"/>
    <property type="match status" value="1"/>
</dbReference>
<name>Q09E65_STIAD</name>
<evidence type="ECO:0000313" key="5">
    <source>
        <dbReference type="EMBL" id="EAU69989.1"/>
    </source>
</evidence>
<feature type="region of interest" description="Disordered" evidence="1">
    <location>
        <begin position="498"/>
        <end position="557"/>
    </location>
</feature>
<dbReference type="Proteomes" id="UP000032702">
    <property type="component" value="Unassembled WGS sequence"/>
</dbReference>
<feature type="transmembrane region" description="Helical" evidence="2">
    <location>
        <begin position="447"/>
        <end position="468"/>
    </location>
</feature>
<feature type="region of interest" description="Disordered" evidence="1">
    <location>
        <begin position="106"/>
        <end position="125"/>
    </location>
</feature>
<evidence type="ECO:0000259" key="3">
    <source>
        <dbReference type="PROSITE" id="PS51781"/>
    </source>
</evidence>
<evidence type="ECO:0000256" key="2">
    <source>
        <dbReference type="SAM" id="Phobius"/>
    </source>
</evidence>
<dbReference type="STRING" id="378806.STAUR_6969"/>
<proteinExistence type="predicted"/>
<dbReference type="HOGENOM" id="CLU_388787_0_0_7"/>
<dbReference type="PROSITE" id="PS51781">
    <property type="entry name" value="SH3B"/>
    <property type="match status" value="1"/>
</dbReference>
<accession>Q09E65</accession>
<dbReference type="Proteomes" id="UP000001351">
    <property type="component" value="Chromosome"/>
</dbReference>
<reference evidence="5 7" key="1">
    <citation type="submission" date="2006-04" db="EMBL/GenBank/DDBJ databases">
        <authorList>
            <person name="Nierman W.C."/>
        </authorList>
    </citation>
    <scope>NUCLEOTIDE SEQUENCE [LARGE SCALE GENOMIC DNA]</scope>
    <source>
        <strain evidence="5 7">DW4/3-1</strain>
    </source>
</reference>
<dbReference type="InterPro" id="IPR049195">
    <property type="entry name" value="Tre1-like_N"/>
</dbReference>
<dbReference type="EMBL" id="CP002271">
    <property type="protein sequence ID" value="ADO74725.1"/>
    <property type="molecule type" value="Genomic_DNA"/>
</dbReference>
<dbReference type="InterPro" id="IPR003646">
    <property type="entry name" value="SH3-like_bac-type"/>
</dbReference>
<evidence type="ECO:0000313" key="4">
    <source>
        <dbReference type="EMBL" id="ADO74725.1"/>
    </source>
</evidence>
<organism evidence="5 7">
    <name type="scientific">Stigmatella aurantiaca (strain DW4/3-1)</name>
    <dbReference type="NCBI Taxonomy" id="378806"/>
    <lineage>
        <taxon>Bacteria</taxon>
        <taxon>Pseudomonadati</taxon>
        <taxon>Myxococcota</taxon>
        <taxon>Myxococcia</taxon>
        <taxon>Myxococcales</taxon>
        <taxon>Cystobacterineae</taxon>
        <taxon>Archangiaceae</taxon>
        <taxon>Stigmatella</taxon>
    </lineage>
</organism>
<dbReference type="EMBL" id="AAMD01000001">
    <property type="protein sequence ID" value="EAU69989.1"/>
    <property type="molecule type" value="Genomic_DNA"/>
</dbReference>
<feature type="transmembrane region" description="Helical" evidence="2">
    <location>
        <begin position="375"/>
        <end position="399"/>
    </location>
</feature>
<evidence type="ECO:0000313" key="7">
    <source>
        <dbReference type="Proteomes" id="UP000032702"/>
    </source>
</evidence>
<keyword evidence="2" id="KW-0472">Membrane</keyword>
<feature type="domain" description="SH3b" evidence="3">
    <location>
        <begin position="141"/>
        <end position="208"/>
    </location>
</feature>
<keyword evidence="2" id="KW-0812">Transmembrane</keyword>
<feature type="transmembrane region" description="Helical" evidence="2">
    <location>
        <begin position="405"/>
        <end position="427"/>
    </location>
</feature>
<dbReference type="KEGG" id="sur:STAUR_6969"/>
<dbReference type="Pfam" id="PF21724">
    <property type="entry name" value="DUF6861"/>
    <property type="match status" value="1"/>
</dbReference>
<keyword evidence="6" id="KW-1185">Reference proteome</keyword>
<feature type="transmembrane region" description="Helical" evidence="2">
    <location>
        <begin position="347"/>
        <end position="368"/>
    </location>
</feature>
<reference evidence="4 6" key="2">
    <citation type="journal article" date="2011" name="Mol. Biol. Evol.">
        <title>Comparative genomic analysis of fruiting body formation in Myxococcales.</title>
        <authorList>
            <person name="Huntley S."/>
            <person name="Hamann N."/>
            <person name="Wegener-Feldbrugge S."/>
            <person name="Treuner-Lange A."/>
            <person name="Kube M."/>
            <person name="Reinhardt R."/>
            <person name="Klages S."/>
            <person name="Muller R."/>
            <person name="Ronning C.M."/>
            <person name="Nierman W.C."/>
            <person name="Sogaard-Andersen L."/>
        </authorList>
    </citation>
    <scope>NUCLEOTIDE SEQUENCE [LARGE SCALE GENOMIC DNA]</scope>
    <source>
        <strain evidence="4 6">DW4/3-1</strain>
    </source>
</reference>
<dbReference type="eggNOG" id="COG3103">
    <property type="taxonomic scope" value="Bacteria"/>
</dbReference>
<gene>
    <name evidence="4" type="ordered locus">STAUR_6969</name>
    <name evidence="5" type="ORF">STIAU_8382</name>
</gene>
<sequence>MSHQWTLPGPSSSYLVVWWYDAAAKDTSRRVSPSFVRGALDGWLRSRRQSLREIYVALEGGRSTNLSAAGRDIRDEQLKKSIGEAFLAGKLVALSLDSSAISSKASTQRGNPVLGGVPSDKPSEGEARLVSQLPAEGEYVGEIGIVSWDGTSELRLRSSPKTGNNVIGNLAFNTHVQVIKRLSGGWLYVSTRDGLMGYVATEYIWCAPVHPLPEPNVLLQRVAPGRPGYAISIAKQHYSQSVKWGQDLRFYVAVLALVNRRPLPPFVEGWKTLQFTAGEFIWVPSPVFAKAMRGKVSSGSYTYEVAEALGIADAIERVGQLQADLRKAIQLSLQYIPQAVGKHVEKALISILVALLEIAVMAMLLLAICTAIGAAIGALAGGVGAAPGAAVGFEVGLAILDWLGLAFLVTWAADAVVRIGSAFATFFSSVWNARGDSKKLDQAARELAEAIGVLAGVIVEALVMWASAKGVQAALKVLKGTAVERAFGESQLGSWLRERVTDAGKGKSPRENLESGKNKEQPKTGGQEKARTKPAEEVPGWPPKAPQGKKPKLGAKGAAEWRYERYRHQQFKKGRKQEDLLDFETYKRRHYKAASEGGRPGRSGGGNQVKTRQFLEQKEGFQNTETTVLNGKYVDLIKPNEKGGIDYVEVDALLKKGTPIKRLREKLKIELDGLKEGDRLIYIDKLDPAKRIIYEHGEKPSVVDTKTWKD</sequence>
<dbReference type="AlphaFoldDB" id="Q09E65"/>
<keyword evidence="2" id="KW-1133">Transmembrane helix</keyword>